<accession>A0A8D9BNC9</accession>
<evidence type="ECO:0000313" key="2">
    <source>
        <dbReference type="EMBL" id="CAG6788525.1"/>
    </source>
</evidence>
<name>A0A8D9BNC9_9HEMI</name>
<keyword evidence="1" id="KW-0472">Membrane</keyword>
<evidence type="ECO:0000256" key="1">
    <source>
        <dbReference type="SAM" id="Phobius"/>
    </source>
</evidence>
<organism evidence="2">
    <name type="scientific">Cacopsylla melanoneura</name>
    <dbReference type="NCBI Taxonomy" id="428564"/>
    <lineage>
        <taxon>Eukaryota</taxon>
        <taxon>Metazoa</taxon>
        <taxon>Ecdysozoa</taxon>
        <taxon>Arthropoda</taxon>
        <taxon>Hexapoda</taxon>
        <taxon>Insecta</taxon>
        <taxon>Pterygota</taxon>
        <taxon>Neoptera</taxon>
        <taxon>Paraneoptera</taxon>
        <taxon>Hemiptera</taxon>
        <taxon>Sternorrhyncha</taxon>
        <taxon>Psylloidea</taxon>
        <taxon>Psyllidae</taxon>
        <taxon>Psyllinae</taxon>
        <taxon>Cacopsylla</taxon>
    </lineage>
</organism>
<reference evidence="2" key="1">
    <citation type="submission" date="2021-05" db="EMBL/GenBank/DDBJ databases">
        <authorList>
            <person name="Alioto T."/>
            <person name="Alioto T."/>
            <person name="Gomez Garrido J."/>
        </authorList>
    </citation>
    <scope>NUCLEOTIDE SEQUENCE</scope>
</reference>
<keyword evidence="1" id="KW-0812">Transmembrane</keyword>
<protein>
    <submittedName>
        <fullName evidence="2">Uncharacterized protein</fullName>
    </submittedName>
</protein>
<dbReference type="EMBL" id="HBUF01660469">
    <property type="protein sequence ID" value="CAG6788525.1"/>
    <property type="molecule type" value="Transcribed_RNA"/>
</dbReference>
<proteinExistence type="predicted"/>
<feature type="transmembrane region" description="Helical" evidence="1">
    <location>
        <begin position="12"/>
        <end position="40"/>
    </location>
</feature>
<keyword evidence="1" id="KW-1133">Transmembrane helix</keyword>
<dbReference type="AlphaFoldDB" id="A0A8D9BNC9"/>
<sequence>MRPEIKNKQDNFIITHFLYLTLGLQLCTWKILIVCFSWALPTKNTVSILHNPYHQAPILLGGIGPWNLKSCTPPILLQTTTTETPRSWILLSGSNILQPTKHVKGDIIL</sequence>